<keyword evidence="6 7" id="KW-0472">Membrane</keyword>
<feature type="transmembrane region" description="Helical" evidence="7">
    <location>
        <begin position="201"/>
        <end position="220"/>
    </location>
</feature>
<feature type="domain" description="ABC transmembrane type-1" evidence="8">
    <location>
        <begin position="67"/>
        <end position="279"/>
    </location>
</feature>
<proteinExistence type="inferred from homology"/>
<dbReference type="Gene3D" id="1.10.3720.10">
    <property type="entry name" value="MetI-like"/>
    <property type="match status" value="1"/>
</dbReference>
<keyword evidence="5 7" id="KW-1133">Transmembrane helix</keyword>
<dbReference type="InterPro" id="IPR035906">
    <property type="entry name" value="MetI-like_sf"/>
</dbReference>
<organism evidence="9 10">
    <name type="scientific">Candidatus Blautia merdavium</name>
    <dbReference type="NCBI Taxonomy" id="2838494"/>
    <lineage>
        <taxon>Bacteria</taxon>
        <taxon>Bacillati</taxon>
        <taxon>Bacillota</taxon>
        <taxon>Clostridia</taxon>
        <taxon>Lachnospirales</taxon>
        <taxon>Lachnospiraceae</taxon>
        <taxon>Blautia</taxon>
    </lineage>
</organism>
<keyword evidence="3" id="KW-1003">Cell membrane</keyword>
<accession>A0A9D2TBM0</accession>
<evidence type="ECO:0000259" key="8">
    <source>
        <dbReference type="PROSITE" id="PS50928"/>
    </source>
</evidence>
<dbReference type="SUPFAM" id="SSF160964">
    <property type="entry name" value="MalF N-terminal region-like"/>
    <property type="match status" value="1"/>
</dbReference>
<dbReference type="CDD" id="cd06261">
    <property type="entry name" value="TM_PBP2"/>
    <property type="match status" value="1"/>
</dbReference>
<dbReference type="SUPFAM" id="SSF161098">
    <property type="entry name" value="MetI-like"/>
    <property type="match status" value="1"/>
</dbReference>
<feature type="transmembrane region" description="Helical" evidence="7">
    <location>
        <begin position="260"/>
        <end position="283"/>
    </location>
</feature>
<comment type="caution">
    <text evidence="9">The sequence shown here is derived from an EMBL/GenBank/DDBJ whole genome shotgun (WGS) entry which is preliminary data.</text>
</comment>
<evidence type="ECO:0000256" key="3">
    <source>
        <dbReference type="ARBA" id="ARBA00022475"/>
    </source>
</evidence>
<dbReference type="PANTHER" id="PTHR30193">
    <property type="entry name" value="ABC TRANSPORTER PERMEASE PROTEIN"/>
    <property type="match status" value="1"/>
</dbReference>
<dbReference type="EMBL" id="DWVZ01000076">
    <property type="protein sequence ID" value="HJC63116.1"/>
    <property type="molecule type" value="Genomic_DNA"/>
</dbReference>
<reference evidence="9" key="2">
    <citation type="submission" date="2021-04" db="EMBL/GenBank/DDBJ databases">
        <authorList>
            <person name="Gilroy R."/>
        </authorList>
    </citation>
    <scope>NUCLEOTIDE SEQUENCE</scope>
    <source>
        <strain evidence="9">ChiBcec2-3848</strain>
    </source>
</reference>
<dbReference type="InterPro" id="IPR000515">
    <property type="entry name" value="MetI-like"/>
</dbReference>
<evidence type="ECO:0000256" key="7">
    <source>
        <dbReference type="RuleBase" id="RU363032"/>
    </source>
</evidence>
<dbReference type="PROSITE" id="PS50928">
    <property type="entry name" value="ABC_TM1"/>
    <property type="match status" value="1"/>
</dbReference>
<evidence type="ECO:0000256" key="5">
    <source>
        <dbReference type="ARBA" id="ARBA00022989"/>
    </source>
</evidence>
<protein>
    <submittedName>
        <fullName evidence="9">Sugar ABC transporter permease</fullName>
    </submittedName>
</protein>
<name>A0A9D2TBM0_9FIRM</name>
<dbReference type="Proteomes" id="UP000823886">
    <property type="component" value="Unassembled WGS sequence"/>
</dbReference>
<dbReference type="GO" id="GO:0005886">
    <property type="term" value="C:plasma membrane"/>
    <property type="evidence" value="ECO:0007669"/>
    <property type="project" value="UniProtKB-SubCell"/>
</dbReference>
<evidence type="ECO:0000313" key="9">
    <source>
        <dbReference type="EMBL" id="HJC63116.1"/>
    </source>
</evidence>
<dbReference type="GO" id="GO:0055085">
    <property type="term" value="P:transmembrane transport"/>
    <property type="evidence" value="ECO:0007669"/>
    <property type="project" value="InterPro"/>
</dbReference>
<dbReference type="Pfam" id="PF00528">
    <property type="entry name" value="BPD_transp_1"/>
    <property type="match status" value="1"/>
</dbReference>
<dbReference type="AlphaFoldDB" id="A0A9D2TBM0"/>
<feature type="transmembrane region" description="Helical" evidence="7">
    <location>
        <begin position="12"/>
        <end position="36"/>
    </location>
</feature>
<gene>
    <name evidence="9" type="ORF">H9753_05795</name>
</gene>
<feature type="transmembrane region" description="Helical" evidence="7">
    <location>
        <begin position="104"/>
        <end position="125"/>
    </location>
</feature>
<evidence type="ECO:0000256" key="6">
    <source>
        <dbReference type="ARBA" id="ARBA00023136"/>
    </source>
</evidence>
<evidence type="ECO:0000256" key="2">
    <source>
        <dbReference type="ARBA" id="ARBA00022448"/>
    </source>
</evidence>
<comment type="similarity">
    <text evidence="7">Belongs to the binding-protein-dependent transport system permease family.</text>
</comment>
<evidence type="ECO:0000256" key="1">
    <source>
        <dbReference type="ARBA" id="ARBA00004651"/>
    </source>
</evidence>
<evidence type="ECO:0000313" key="10">
    <source>
        <dbReference type="Proteomes" id="UP000823886"/>
    </source>
</evidence>
<keyword evidence="2 7" id="KW-0813">Transport</keyword>
<comment type="subcellular location">
    <subcellularLocation>
        <location evidence="1 7">Cell membrane</location>
        <topology evidence="1 7">Multi-pass membrane protein</topology>
    </subcellularLocation>
</comment>
<reference evidence="9" key="1">
    <citation type="journal article" date="2021" name="PeerJ">
        <title>Extensive microbial diversity within the chicken gut microbiome revealed by metagenomics and culture.</title>
        <authorList>
            <person name="Gilroy R."/>
            <person name="Ravi A."/>
            <person name="Getino M."/>
            <person name="Pursley I."/>
            <person name="Horton D.L."/>
            <person name="Alikhan N.F."/>
            <person name="Baker D."/>
            <person name="Gharbi K."/>
            <person name="Hall N."/>
            <person name="Watson M."/>
            <person name="Adriaenssens E.M."/>
            <person name="Foster-Nyarko E."/>
            <person name="Jarju S."/>
            <person name="Secka A."/>
            <person name="Antonio M."/>
            <person name="Oren A."/>
            <person name="Chaudhuri R.R."/>
            <person name="La Ragione R."/>
            <person name="Hildebrand F."/>
            <person name="Pallen M.J."/>
        </authorList>
    </citation>
    <scope>NUCLEOTIDE SEQUENCE</scope>
    <source>
        <strain evidence="9">ChiBcec2-3848</strain>
    </source>
</reference>
<feature type="transmembrane region" description="Helical" evidence="7">
    <location>
        <begin position="151"/>
        <end position="175"/>
    </location>
</feature>
<feature type="transmembrane region" description="Helical" evidence="7">
    <location>
        <begin position="71"/>
        <end position="92"/>
    </location>
</feature>
<dbReference type="PANTHER" id="PTHR30193:SF37">
    <property type="entry name" value="INNER MEMBRANE ABC TRANSPORTER PERMEASE PROTEIN YCJO"/>
    <property type="match status" value="1"/>
</dbReference>
<sequence length="291" mass="32794">MTDKRKRRLNWFYLPAVLLMLVFIAYPLCNAIYLSFFNWNGYSVNKPFVGISNYKSMFQDSTFLSSLRNTLVYGFVCTILQQILGLALALFLNSKFKGRNLVRTVIYLPTMISSLVMGYIMYFFFQYNGGVINDILKIFGMEGYDWLGHGASAILIIVLINSWQFVGISMIIYLAGIQGVSQSYLEAATVDGASKWQQFRYITFPLLLPALASSVIYNLIGGLKLYDVIIALTDGGPAKKTHSLATYIANRYFDAERAGYAAAIGAFSFVMIMIISMIVNGYFRKKEAEIE</sequence>
<dbReference type="InterPro" id="IPR051393">
    <property type="entry name" value="ABC_transporter_permease"/>
</dbReference>
<evidence type="ECO:0000256" key="4">
    <source>
        <dbReference type="ARBA" id="ARBA00022692"/>
    </source>
</evidence>
<keyword evidence="4 7" id="KW-0812">Transmembrane</keyword>